<organism evidence="5 6">
    <name type="scientific">Novosphingobium olei</name>
    <dbReference type="NCBI Taxonomy" id="2728851"/>
    <lineage>
        <taxon>Bacteria</taxon>
        <taxon>Pseudomonadati</taxon>
        <taxon>Pseudomonadota</taxon>
        <taxon>Alphaproteobacteria</taxon>
        <taxon>Sphingomonadales</taxon>
        <taxon>Sphingomonadaceae</taxon>
        <taxon>Novosphingobium</taxon>
    </lineage>
</organism>
<dbReference type="PANTHER" id="PTHR35147:SF2">
    <property type="entry name" value="CHEMORECEPTOR GLUTAMINE DEAMIDASE CHED-RELATED"/>
    <property type="match status" value="1"/>
</dbReference>
<proteinExistence type="inferred from homology"/>
<dbReference type="HAMAP" id="MF_01440">
    <property type="entry name" value="CheD"/>
    <property type="match status" value="1"/>
</dbReference>
<comment type="catalytic activity">
    <reaction evidence="3">
        <text>L-glutaminyl-[protein] + H2O = L-glutamyl-[protein] + NH4(+)</text>
        <dbReference type="Rhea" id="RHEA:16441"/>
        <dbReference type="Rhea" id="RHEA-COMP:10207"/>
        <dbReference type="Rhea" id="RHEA-COMP:10208"/>
        <dbReference type="ChEBI" id="CHEBI:15377"/>
        <dbReference type="ChEBI" id="CHEBI:28938"/>
        <dbReference type="ChEBI" id="CHEBI:29973"/>
        <dbReference type="ChEBI" id="CHEBI:30011"/>
        <dbReference type="EC" id="3.5.1.44"/>
    </reaction>
</comment>
<protein>
    <recommendedName>
        <fullName evidence="3">Probable chemoreceptor glutamine deamidase CheD</fullName>
        <ecNumber evidence="3">3.5.1.44</ecNumber>
    </recommendedName>
</protein>
<dbReference type="Pfam" id="PF03975">
    <property type="entry name" value="CheD"/>
    <property type="match status" value="1"/>
</dbReference>
<dbReference type="AlphaFoldDB" id="A0A7Y0BNF4"/>
<name>A0A7Y0BNF4_9SPHN</name>
<keyword evidence="6" id="KW-1185">Reference proteome</keyword>
<comment type="function">
    <text evidence="3">Probably deamidates glutamine residues to glutamate on methyl-accepting chemotaxis receptors (MCPs), playing an important role in chemotaxis.</text>
</comment>
<dbReference type="GO" id="GO:0006935">
    <property type="term" value="P:chemotaxis"/>
    <property type="evidence" value="ECO:0007669"/>
    <property type="project" value="UniProtKB-UniRule"/>
</dbReference>
<dbReference type="PANTHER" id="PTHR35147">
    <property type="entry name" value="CHEMORECEPTOR GLUTAMINE DEAMIDASE CHED-RELATED"/>
    <property type="match status" value="1"/>
</dbReference>
<comment type="similarity">
    <text evidence="3">Belongs to the CheD family.</text>
</comment>
<evidence type="ECO:0000256" key="2">
    <source>
        <dbReference type="ARBA" id="ARBA00022801"/>
    </source>
</evidence>
<dbReference type="Gene3D" id="3.30.1330.200">
    <property type="match status" value="1"/>
</dbReference>
<evidence type="ECO:0000313" key="6">
    <source>
        <dbReference type="Proteomes" id="UP000583556"/>
    </source>
</evidence>
<accession>A0A7Y0BNF4</accession>
<dbReference type="InterPro" id="IPR011324">
    <property type="entry name" value="Cytotoxic_necrot_fac-like_cat"/>
</dbReference>
<reference evidence="5 6" key="1">
    <citation type="submission" date="2020-04" db="EMBL/GenBank/DDBJ databases">
        <title>Novosphingobium sp. TW-4 isolated from soil.</title>
        <authorList>
            <person name="Dahal R.H."/>
            <person name="Chaudhary D.K."/>
        </authorList>
    </citation>
    <scope>NUCLEOTIDE SEQUENCE [LARGE SCALE GENOMIC DNA]</scope>
    <source>
        <strain evidence="5 6">TW-4</strain>
    </source>
</reference>
<keyword evidence="2 3" id="KW-0378">Hydrolase</keyword>
<dbReference type="EC" id="3.5.1.44" evidence="3"/>
<keyword evidence="1 3" id="KW-0145">Chemotaxis</keyword>
<evidence type="ECO:0000256" key="4">
    <source>
        <dbReference type="SAM" id="MobiDB-lite"/>
    </source>
</evidence>
<evidence type="ECO:0000256" key="3">
    <source>
        <dbReference type="HAMAP-Rule" id="MF_01440"/>
    </source>
</evidence>
<dbReference type="InterPro" id="IPR005659">
    <property type="entry name" value="Chemorcpt_Glu_NH3ase_CheD"/>
</dbReference>
<dbReference type="RefSeq" id="WP_169492779.1">
    <property type="nucleotide sequence ID" value="NZ_AP029021.1"/>
</dbReference>
<sequence>MMERPIAGAAARPVERVTVMQGQAVATSDPSTEYSTVLGSCVATCLFDPEARVGGMNHFLLSEPPAGCGNTTVDEHYGVYLMELLVNTMLGKGARKGRLKAHLYGGANVNRNMMRIGTANAEFARAFLQREGIELVREDLGGTCARRVDFRPASGQVRCRTVEDRLAPPVQPTGRPDKSTGDVELF</sequence>
<dbReference type="GO" id="GO:0050568">
    <property type="term" value="F:protein-glutamine glutaminase activity"/>
    <property type="evidence" value="ECO:0007669"/>
    <property type="project" value="UniProtKB-UniRule"/>
</dbReference>
<evidence type="ECO:0000256" key="1">
    <source>
        <dbReference type="ARBA" id="ARBA00022500"/>
    </source>
</evidence>
<feature type="region of interest" description="Disordered" evidence="4">
    <location>
        <begin position="164"/>
        <end position="186"/>
    </location>
</feature>
<dbReference type="InterPro" id="IPR038592">
    <property type="entry name" value="CheD-like_sf"/>
</dbReference>
<comment type="caution">
    <text evidence="5">The sequence shown here is derived from an EMBL/GenBank/DDBJ whole genome shotgun (WGS) entry which is preliminary data.</text>
</comment>
<evidence type="ECO:0000313" key="5">
    <source>
        <dbReference type="EMBL" id="NML92926.1"/>
    </source>
</evidence>
<dbReference type="SUPFAM" id="SSF64438">
    <property type="entry name" value="CNF1/YfiH-like putative cysteine hydrolases"/>
    <property type="match status" value="1"/>
</dbReference>
<dbReference type="Proteomes" id="UP000583556">
    <property type="component" value="Unassembled WGS sequence"/>
</dbReference>
<feature type="compositionally biased region" description="Basic and acidic residues" evidence="4">
    <location>
        <begin position="175"/>
        <end position="186"/>
    </location>
</feature>
<dbReference type="EMBL" id="JABBGM010000002">
    <property type="protein sequence ID" value="NML92926.1"/>
    <property type="molecule type" value="Genomic_DNA"/>
</dbReference>
<dbReference type="CDD" id="cd16352">
    <property type="entry name" value="CheD"/>
    <property type="match status" value="1"/>
</dbReference>
<gene>
    <name evidence="3" type="primary">cheD</name>
    <name evidence="5" type="ORF">HHL27_04490</name>
</gene>